<dbReference type="Proteomes" id="UP000604825">
    <property type="component" value="Unassembled WGS sequence"/>
</dbReference>
<dbReference type="AlphaFoldDB" id="A0A811P7Y0"/>
<dbReference type="Gene3D" id="3.40.30.10">
    <property type="entry name" value="Glutaredoxin"/>
    <property type="match status" value="1"/>
</dbReference>
<accession>A0A811P7Y0</accession>
<evidence type="ECO:0000313" key="2">
    <source>
        <dbReference type="EMBL" id="CAD6233709.1"/>
    </source>
</evidence>
<evidence type="ECO:0000313" key="3">
    <source>
        <dbReference type="Proteomes" id="UP000604825"/>
    </source>
</evidence>
<proteinExistence type="predicted"/>
<dbReference type="SUPFAM" id="SSF52833">
    <property type="entry name" value="Thioredoxin-like"/>
    <property type="match status" value="1"/>
</dbReference>
<feature type="compositionally biased region" description="Low complexity" evidence="1">
    <location>
        <begin position="32"/>
        <end position="44"/>
    </location>
</feature>
<dbReference type="PROSITE" id="PS51354">
    <property type="entry name" value="GLUTAREDOXIN_2"/>
    <property type="match status" value="1"/>
</dbReference>
<sequence length="264" mass="28610">MKPVLDSKPPPAPVPALKKKKNKTKKKKKQEQPAAAQPQQEQKPTMTAPPVVPAATDGDVAGKKAPPLLLGDLQDISSSKPAPPELAGRRVVKDNPFLMRDRESKGAGDGDGTTAPPRWKKRDPARGRRWRRARRRRAWRAVDERDVSLHGEYLRELRELAGEGAPPPRLFVMGRYVGGAEECARLAESGKLREMMRWAKARGEACAAKDGRGCEGCGGARFVPCWECGGSCKVVVAADGGAATATERCGKCNENGLMMCPICH</sequence>
<feature type="compositionally biased region" description="Basic residues" evidence="1">
    <location>
        <begin position="118"/>
        <end position="132"/>
    </location>
</feature>
<dbReference type="EMBL" id="CAJGYO010000005">
    <property type="protein sequence ID" value="CAD6233709.1"/>
    <property type="molecule type" value="Genomic_DNA"/>
</dbReference>
<feature type="compositionally biased region" description="Basic residues" evidence="1">
    <location>
        <begin position="17"/>
        <end position="29"/>
    </location>
</feature>
<name>A0A811P7Y0_9POAL</name>
<dbReference type="Pfam" id="PF23733">
    <property type="entry name" value="GRXCR1-2_C"/>
    <property type="match status" value="1"/>
</dbReference>
<feature type="region of interest" description="Disordered" evidence="1">
    <location>
        <begin position="1"/>
        <end position="132"/>
    </location>
</feature>
<dbReference type="InterPro" id="IPR036249">
    <property type="entry name" value="Thioredoxin-like_sf"/>
</dbReference>
<protein>
    <submittedName>
        <fullName evidence="2">Uncharacterized protein</fullName>
    </submittedName>
</protein>
<dbReference type="PANTHER" id="PTHR45669">
    <property type="entry name" value="GLUTAREDOXIN DOMAIN-CONTAINING CYSTEINE-RICH PROTEIN CG12206-RELATED"/>
    <property type="match status" value="1"/>
</dbReference>
<comment type="caution">
    <text evidence="2">The sequence shown here is derived from an EMBL/GenBank/DDBJ whole genome shotgun (WGS) entry which is preliminary data.</text>
</comment>
<organism evidence="2 3">
    <name type="scientific">Miscanthus lutarioriparius</name>
    <dbReference type="NCBI Taxonomy" id="422564"/>
    <lineage>
        <taxon>Eukaryota</taxon>
        <taxon>Viridiplantae</taxon>
        <taxon>Streptophyta</taxon>
        <taxon>Embryophyta</taxon>
        <taxon>Tracheophyta</taxon>
        <taxon>Spermatophyta</taxon>
        <taxon>Magnoliopsida</taxon>
        <taxon>Liliopsida</taxon>
        <taxon>Poales</taxon>
        <taxon>Poaceae</taxon>
        <taxon>PACMAD clade</taxon>
        <taxon>Panicoideae</taxon>
        <taxon>Andropogonodae</taxon>
        <taxon>Andropogoneae</taxon>
        <taxon>Saccharinae</taxon>
        <taxon>Miscanthus</taxon>
    </lineage>
</organism>
<feature type="compositionally biased region" description="Basic and acidic residues" evidence="1">
    <location>
        <begin position="87"/>
        <end position="108"/>
    </location>
</feature>
<dbReference type="OrthoDB" id="423313at2759"/>
<reference evidence="2" key="1">
    <citation type="submission" date="2020-10" db="EMBL/GenBank/DDBJ databases">
        <authorList>
            <person name="Han B."/>
            <person name="Lu T."/>
            <person name="Zhao Q."/>
            <person name="Huang X."/>
            <person name="Zhao Y."/>
        </authorList>
    </citation>
    <scope>NUCLEOTIDE SEQUENCE</scope>
</reference>
<dbReference type="PANTHER" id="PTHR45669:SF7">
    <property type="entry name" value="F1N19.7"/>
    <property type="match status" value="1"/>
</dbReference>
<evidence type="ECO:0000256" key="1">
    <source>
        <dbReference type="SAM" id="MobiDB-lite"/>
    </source>
</evidence>
<keyword evidence="3" id="KW-1185">Reference proteome</keyword>
<gene>
    <name evidence="2" type="ORF">NCGR_LOCUS22991</name>
</gene>